<keyword evidence="5" id="KW-1185">Reference proteome</keyword>
<accession>A0AA39SQ22</accession>
<dbReference type="PANTHER" id="PTHR31623">
    <property type="entry name" value="F21J9.9"/>
    <property type="match status" value="1"/>
</dbReference>
<dbReference type="Gene3D" id="3.30.559.10">
    <property type="entry name" value="Chloramphenicol acetyltransferase-like domain"/>
    <property type="match status" value="2"/>
</dbReference>
<protein>
    <submittedName>
        <fullName evidence="4">Uncharacterized protein</fullName>
    </submittedName>
</protein>
<comment type="similarity">
    <text evidence="1">Belongs to the plant acyltransferase family.</text>
</comment>
<evidence type="ECO:0000256" key="3">
    <source>
        <dbReference type="ARBA" id="ARBA00023315"/>
    </source>
</evidence>
<evidence type="ECO:0000313" key="5">
    <source>
        <dbReference type="Proteomes" id="UP001168877"/>
    </source>
</evidence>
<dbReference type="AlphaFoldDB" id="A0AA39SQ22"/>
<dbReference type="Pfam" id="PF02458">
    <property type="entry name" value="Transferase"/>
    <property type="match status" value="1"/>
</dbReference>
<keyword evidence="3" id="KW-0012">Acyltransferase</keyword>
<gene>
    <name evidence="4" type="ORF">LWI29_038414</name>
</gene>
<dbReference type="InterPro" id="IPR023213">
    <property type="entry name" value="CAT-like_dom_sf"/>
</dbReference>
<sequence>MAPPAPTFLCPRSKVLTHYYPLAGRVNDNYVDYNDEGVLFLEVQVSCQLSQILQESFLEVVNRFVPVPDGVSNLALAIQVSVFECGNVAICAHMSHKIANASSFLTFIKNWAATARHLETYVICPEFVAAKVFPPKDDGGFDIYMGAAEKNIVLKRFEFRNSVIATLKERYAHKITAENLIRPYQLFYEAVFSASTQTKIGPYKPLLFFNAVNLHRRMNQPLPGDSFGNFFQDVVTISLQDTREDCYSLVNKLRESVSTIDKDYLKKLQDGTNELADLQERMAQGVNKREIVKFYFSSLCWYPVYETDFGWENLYWWLGLQEFCCFHGH</sequence>
<organism evidence="4 5">
    <name type="scientific">Acer saccharum</name>
    <name type="common">Sugar maple</name>
    <dbReference type="NCBI Taxonomy" id="4024"/>
    <lineage>
        <taxon>Eukaryota</taxon>
        <taxon>Viridiplantae</taxon>
        <taxon>Streptophyta</taxon>
        <taxon>Embryophyta</taxon>
        <taxon>Tracheophyta</taxon>
        <taxon>Spermatophyta</taxon>
        <taxon>Magnoliopsida</taxon>
        <taxon>eudicotyledons</taxon>
        <taxon>Gunneridae</taxon>
        <taxon>Pentapetalae</taxon>
        <taxon>rosids</taxon>
        <taxon>malvids</taxon>
        <taxon>Sapindales</taxon>
        <taxon>Sapindaceae</taxon>
        <taxon>Hippocastanoideae</taxon>
        <taxon>Acereae</taxon>
        <taxon>Acer</taxon>
    </lineage>
</organism>
<dbReference type="EMBL" id="JAUESC010000003">
    <property type="protein sequence ID" value="KAK0602941.1"/>
    <property type="molecule type" value="Genomic_DNA"/>
</dbReference>
<evidence type="ECO:0000313" key="4">
    <source>
        <dbReference type="EMBL" id="KAK0602941.1"/>
    </source>
</evidence>
<name>A0AA39SQ22_ACESA</name>
<proteinExistence type="inferred from homology"/>
<reference evidence="4" key="1">
    <citation type="journal article" date="2022" name="Plant J.">
        <title>Strategies of tolerance reflected in two North American maple genomes.</title>
        <authorList>
            <person name="McEvoy S.L."/>
            <person name="Sezen U.U."/>
            <person name="Trouern-Trend A."/>
            <person name="McMahon S.M."/>
            <person name="Schaberg P.G."/>
            <person name="Yang J."/>
            <person name="Wegrzyn J.L."/>
            <person name="Swenson N.G."/>
        </authorList>
    </citation>
    <scope>NUCLEOTIDE SEQUENCE</scope>
    <source>
        <strain evidence="4">NS2018</strain>
    </source>
</reference>
<comment type="caution">
    <text evidence="4">The sequence shown here is derived from an EMBL/GenBank/DDBJ whole genome shotgun (WGS) entry which is preliminary data.</text>
</comment>
<evidence type="ECO:0000256" key="1">
    <source>
        <dbReference type="ARBA" id="ARBA00009861"/>
    </source>
</evidence>
<keyword evidence="2" id="KW-0808">Transferase</keyword>
<dbReference type="GO" id="GO:0016746">
    <property type="term" value="F:acyltransferase activity"/>
    <property type="evidence" value="ECO:0007669"/>
    <property type="project" value="UniProtKB-KW"/>
</dbReference>
<evidence type="ECO:0000256" key="2">
    <source>
        <dbReference type="ARBA" id="ARBA00022679"/>
    </source>
</evidence>
<dbReference type="Proteomes" id="UP001168877">
    <property type="component" value="Unassembled WGS sequence"/>
</dbReference>
<dbReference type="PANTHER" id="PTHR31623:SF46">
    <property type="entry name" value="VINORINE SYNTHASE-LIKE"/>
    <property type="match status" value="1"/>
</dbReference>
<reference evidence="4" key="2">
    <citation type="submission" date="2023-06" db="EMBL/GenBank/DDBJ databases">
        <authorList>
            <person name="Swenson N.G."/>
            <person name="Wegrzyn J.L."/>
            <person name="Mcevoy S.L."/>
        </authorList>
    </citation>
    <scope>NUCLEOTIDE SEQUENCE</scope>
    <source>
        <strain evidence="4">NS2018</strain>
        <tissue evidence="4">Leaf</tissue>
    </source>
</reference>